<evidence type="ECO:0000256" key="1">
    <source>
        <dbReference type="SAM" id="MobiDB-lite"/>
    </source>
</evidence>
<dbReference type="AlphaFoldDB" id="A0A225VKC8"/>
<reference evidence="3" key="1">
    <citation type="submission" date="2017-03" db="EMBL/GenBank/DDBJ databases">
        <title>Phytopthora megakarya and P. palmivora, two closely related causual agents of cacao black pod achieved similar genome size and gene model numbers by different mechanisms.</title>
        <authorList>
            <person name="Ali S."/>
            <person name="Shao J."/>
            <person name="Larry D.J."/>
            <person name="Kronmiller B."/>
            <person name="Shen D."/>
            <person name="Strem M.D."/>
            <person name="Melnick R.L."/>
            <person name="Guiltinan M.J."/>
            <person name="Tyler B.M."/>
            <person name="Meinhardt L.W."/>
            <person name="Bailey B.A."/>
        </authorList>
    </citation>
    <scope>NUCLEOTIDE SEQUENCE [LARGE SCALE GENOMIC DNA]</scope>
    <source>
        <strain evidence="3">zdho120</strain>
    </source>
</reference>
<protein>
    <submittedName>
        <fullName evidence="2">Uncharacterized protein</fullName>
    </submittedName>
</protein>
<name>A0A225VKC8_9STRA</name>
<keyword evidence="3" id="KW-1185">Reference proteome</keyword>
<proteinExistence type="predicted"/>
<comment type="caution">
    <text evidence="2">The sequence shown here is derived from an EMBL/GenBank/DDBJ whole genome shotgun (WGS) entry which is preliminary data.</text>
</comment>
<dbReference type="Proteomes" id="UP000198211">
    <property type="component" value="Unassembled WGS sequence"/>
</dbReference>
<accession>A0A225VKC8</accession>
<feature type="region of interest" description="Disordered" evidence="1">
    <location>
        <begin position="91"/>
        <end position="112"/>
    </location>
</feature>
<evidence type="ECO:0000313" key="2">
    <source>
        <dbReference type="EMBL" id="OWZ06006.1"/>
    </source>
</evidence>
<dbReference type="EMBL" id="NBNE01004155">
    <property type="protein sequence ID" value="OWZ06006.1"/>
    <property type="molecule type" value="Genomic_DNA"/>
</dbReference>
<sequence length="239" mass="26634">MVASAYPICLRRSYKLFVVLSVESSNDNGMPIEVDTGEIVPLTIMIKRLVDHNGHHCSKAKWRKLWRAPMRSSAFNQAVHQAISDAFATAVASNGQQRDDQTEGPVPDNEYDENILASSTTKRPQPAVTNSEVFVETTEAGVVREDFAPTTLQFVEDNTEALEVEDASLATSTAIPSLICDVLVLQQLKLKESEITSANPPTDLELVAVNEYLKSIPTRYERAKIRHQANMRRTSEYRV</sequence>
<gene>
    <name evidence="2" type="ORF">PHMEG_00021801</name>
</gene>
<organism evidence="2 3">
    <name type="scientific">Phytophthora megakarya</name>
    <dbReference type="NCBI Taxonomy" id="4795"/>
    <lineage>
        <taxon>Eukaryota</taxon>
        <taxon>Sar</taxon>
        <taxon>Stramenopiles</taxon>
        <taxon>Oomycota</taxon>
        <taxon>Peronosporomycetes</taxon>
        <taxon>Peronosporales</taxon>
        <taxon>Peronosporaceae</taxon>
        <taxon>Phytophthora</taxon>
    </lineage>
</organism>
<evidence type="ECO:0000313" key="3">
    <source>
        <dbReference type="Proteomes" id="UP000198211"/>
    </source>
</evidence>